<dbReference type="GO" id="GO:0051213">
    <property type="term" value="F:dioxygenase activity"/>
    <property type="evidence" value="ECO:0007669"/>
    <property type="project" value="UniProtKB-KW"/>
</dbReference>
<dbReference type="PANTHER" id="PTHR36113:SF1">
    <property type="entry name" value="GLYOXALASE_BLEOMYCIN RESISTANCE PROTEIN_DIOXYGENASE"/>
    <property type="match status" value="1"/>
</dbReference>
<name>A0A7W4UP65_9MICO</name>
<dbReference type="Pfam" id="PF00903">
    <property type="entry name" value="Glyoxalase"/>
    <property type="match status" value="1"/>
</dbReference>
<evidence type="ECO:0000313" key="3">
    <source>
        <dbReference type="Proteomes" id="UP000545286"/>
    </source>
</evidence>
<reference evidence="2 3" key="1">
    <citation type="submission" date="2020-08" db="EMBL/GenBank/DDBJ databases">
        <title>Sequencing the genomes of 1000 actinobacteria strains.</title>
        <authorList>
            <person name="Klenk H.-P."/>
        </authorList>
    </citation>
    <scope>NUCLEOTIDE SEQUENCE [LARGE SCALE GENOMIC DNA]</scope>
    <source>
        <strain evidence="2 3">DSM 20419</strain>
    </source>
</reference>
<dbReference type="InterPro" id="IPR004360">
    <property type="entry name" value="Glyas_Fos-R_dOase_dom"/>
</dbReference>
<protein>
    <submittedName>
        <fullName evidence="2">Catechol 2,3-dioxygenase-like lactoylglutathione lyase family enzyme</fullName>
    </submittedName>
</protein>
<dbReference type="PROSITE" id="PS51819">
    <property type="entry name" value="VOC"/>
    <property type="match status" value="1"/>
</dbReference>
<dbReference type="InterPro" id="IPR029068">
    <property type="entry name" value="Glyas_Bleomycin-R_OHBP_Dase"/>
</dbReference>
<feature type="domain" description="VOC" evidence="1">
    <location>
        <begin position="6"/>
        <end position="134"/>
    </location>
</feature>
<evidence type="ECO:0000259" key="1">
    <source>
        <dbReference type="PROSITE" id="PS51819"/>
    </source>
</evidence>
<dbReference type="InterPro" id="IPR051332">
    <property type="entry name" value="Fosfomycin_Res_Enzymes"/>
</dbReference>
<comment type="caution">
    <text evidence="2">The sequence shown here is derived from an EMBL/GenBank/DDBJ whole genome shotgun (WGS) entry which is preliminary data.</text>
</comment>
<keyword evidence="2" id="KW-0223">Dioxygenase</keyword>
<accession>A0A7W4UP65</accession>
<dbReference type="InterPro" id="IPR037523">
    <property type="entry name" value="VOC_core"/>
</dbReference>
<organism evidence="2 3">
    <name type="scientific">Pseudoclavibacter helvolus</name>
    <dbReference type="NCBI Taxonomy" id="255205"/>
    <lineage>
        <taxon>Bacteria</taxon>
        <taxon>Bacillati</taxon>
        <taxon>Actinomycetota</taxon>
        <taxon>Actinomycetes</taxon>
        <taxon>Micrococcales</taxon>
        <taxon>Microbacteriaceae</taxon>
        <taxon>Pseudoclavibacter</taxon>
    </lineage>
</organism>
<dbReference type="Gene3D" id="3.10.180.10">
    <property type="entry name" value="2,3-Dihydroxybiphenyl 1,2-Dioxygenase, domain 1"/>
    <property type="match status" value="1"/>
</dbReference>
<dbReference type="GO" id="GO:0016829">
    <property type="term" value="F:lyase activity"/>
    <property type="evidence" value="ECO:0007669"/>
    <property type="project" value="UniProtKB-KW"/>
</dbReference>
<gene>
    <name evidence="2" type="ORF">FHX72_001736</name>
</gene>
<dbReference type="Proteomes" id="UP000545286">
    <property type="component" value="Unassembled WGS sequence"/>
</dbReference>
<keyword evidence="2" id="KW-0456">Lyase</keyword>
<sequence>MPTFTNIHHLAVTVRDLDTSVAFYAQVFGFEPATEIDDNQLHRKLFALPGGTNLGLTQHDRGAKGAGDGADSFSPFSPGLDHIGFTVESRDELEAWASHLSEHGIEHSGIVEAPYGCALSFKDPDQIALEFFVSK</sequence>
<dbReference type="AlphaFoldDB" id="A0A7W4UP65"/>
<proteinExistence type="predicted"/>
<dbReference type="PANTHER" id="PTHR36113">
    <property type="entry name" value="LYASE, PUTATIVE-RELATED-RELATED"/>
    <property type="match status" value="1"/>
</dbReference>
<keyword evidence="3" id="KW-1185">Reference proteome</keyword>
<dbReference type="OrthoDB" id="317332at2"/>
<dbReference type="EMBL" id="JACHWJ010000002">
    <property type="protein sequence ID" value="MBB2957599.1"/>
    <property type="molecule type" value="Genomic_DNA"/>
</dbReference>
<dbReference type="SUPFAM" id="SSF54593">
    <property type="entry name" value="Glyoxalase/Bleomycin resistance protein/Dihydroxybiphenyl dioxygenase"/>
    <property type="match status" value="1"/>
</dbReference>
<keyword evidence="2" id="KW-0560">Oxidoreductase</keyword>
<dbReference type="CDD" id="cd06587">
    <property type="entry name" value="VOC"/>
    <property type="match status" value="1"/>
</dbReference>
<evidence type="ECO:0000313" key="2">
    <source>
        <dbReference type="EMBL" id="MBB2957599.1"/>
    </source>
</evidence>
<dbReference type="RefSeq" id="WP_068477800.1">
    <property type="nucleotide sequence ID" value="NZ_CZJS01000080.1"/>
</dbReference>